<dbReference type="Pfam" id="PF01926">
    <property type="entry name" value="MMR_HSR1"/>
    <property type="match status" value="1"/>
</dbReference>
<dbReference type="EMBL" id="HBIO01005135">
    <property type="protein sequence ID" value="CAE0458751.1"/>
    <property type="molecule type" value="Transcribed_RNA"/>
</dbReference>
<gene>
    <name evidence="13" type="ORF">CDEB00056_LOCUS3592</name>
</gene>
<dbReference type="InterPro" id="IPR019987">
    <property type="entry name" value="GTP-bd_ribosome_bio_YsxC"/>
</dbReference>
<evidence type="ECO:0000256" key="3">
    <source>
        <dbReference type="ARBA" id="ARBA00022618"/>
    </source>
</evidence>
<evidence type="ECO:0000256" key="4">
    <source>
        <dbReference type="ARBA" id="ARBA00022723"/>
    </source>
</evidence>
<keyword evidence="6" id="KW-0460">Magnesium</keyword>
<feature type="region of interest" description="Disordered" evidence="10">
    <location>
        <begin position="46"/>
        <end position="92"/>
    </location>
</feature>
<evidence type="ECO:0000259" key="12">
    <source>
        <dbReference type="PROSITE" id="PS51706"/>
    </source>
</evidence>
<dbReference type="InterPro" id="IPR027417">
    <property type="entry name" value="P-loop_NTPase"/>
</dbReference>
<dbReference type="PROSITE" id="PS51706">
    <property type="entry name" value="G_ENGB"/>
    <property type="match status" value="1"/>
</dbReference>
<feature type="chain" id="PRO_5031269778" description="EngB-type G domain-containing protein" evidence="11">
    <location>
        <begin position="24"/>
        <end position="570"/>
    </location>
</feature>
<evidence type="ECO:0000256" key="8">
    <source>
        <dbReference type="ARBA" id="ARBA00023210"/>
    </source>
</evidence>
<dbReference type="GO" id="GO:0046872">
    <property type="term" value="F:metal ion binding"/>
    <property type="evidence" value="ECO:0007669"/>
    <property type="project" value="UniProtKB-KW"/>
</dbReference>
<sequence length="570" mass="63707">MIFSASLSVLALLLVHVPHGVQSFSPHACSHQRRTASGVIMPTTTTSLHATTEDTSTTTSTQKTKLSRPERKKLEREKKQKKKNGKKQPEQAKYTLHSNNISELTPSSNADDVMKAIKRAQNRHDDHDLRIVKNFLVNEVDDHFAYGFRGSLLARLAVGALHMNSNDIARDVIDVRKEYHRDSMLPMESAAIIRGLLRIHNVTDALDILDDELAVPDDEETLDSSENKELLKQRASSIASIASRHFFEGEPSMAVRACTMLTELGPIIRKCGLTAEEINMPWTRIIQGASECESGRRAGTISPCDPEIALNLPCNLVYCVLKAMTTFPSDNDDRTYEALSNALVRRTLFITGAVSMEGCPDADRGEVVFMGRSNVGKSSLVNMVTNRKSLAYTSKRPGKTQQFNYFAVNDKPGREKEVRYGDEVRGEKDPDAFYILDVPGFGFAKVPEKQRQEWSDFLSEYIETRKTLRVIFHLIDGRHGPIDEDFNIMKQVGEQKPKGVQYVIVLTKADKNIKGPNTTNSGKVQKKVLDKLRIAAKENGVGTAPILLTSAETKLGRDDMWRYMRLAAEV</sequence>
<dbReference type="SUPFAM" id="SSF52540">
    <property type="entry name" value="P-loop containing nucleoside triphosphate hydrolases"/>
    <property type="match status" value="1"/>
</dbReference>
<feature type="domain" description="EngB-type G" evidence="12">
    <location>
        <begin position="363"/>
        <end position="570"/>
    </location>
</feature>
<evidence type="ECO:0000256" key="11">
    <source>
        <dbReference type="SAM" id="SignalP"/>
    </source>
</evidence>
<evidence type="ECO:0000256" key="6">
    <source>
        <dbReference type="ARBA" id="ARBA00022842"/>
    </source>
</evidence>
<dbReference type="PANTHER" id="PTHR11649">
    <property type="entry name" value="MSS1/TRME-RELATED GTP-BINDING PROTEIN"/>
    <property type="match status" value="1"/>
</dbReference>
<keyword evidence="5" id="KW-0547">Nucleotide-binding</keyword>
<keyword evidence="3" id="KW-0132">Cell division</keyword>
<keyword evidence="4" id="KW-0479">Metal-binding</keyword>
<dbReference type="InterPro" id="IPR006073">
    <property type="entry name" value="GTP-bd"/>
</dbReference>
<evidence type="ECO:0000256" key="5">
    <source>
        <dbReference type="ARBA" id="ARBA00022741"/>
    </source>
</evidence>
<protein>
    <recommendedName>
        <fullName evidence="12">EngB-type G domain-containing protein</fullName>
    </recommendedName>
</protein>
<accession>A0A7S3V5Y5</accession>
<dbReference type="CDD" id="cd01876">
    <property type="entry name" value="YihA_EngB"/>
    <property type="match status" value="1"/>
</dbReference>
<dbReference type="PANTHER" id="PTHR11649:SF13">
    <property type="entry name" value="ENGB-TYPE G DOMAIN-CONTAINING PROTEIN"/>
    <property type="match status" value="1"/>
</dbReference>
<feature type="compositionally biased region" description="Basic and acidic residues" evidence="10">
    <location>
        <begin position="67"/>
        <end position="78"/>
    </location>
</feature>
<dbReference type="Gene3D" id="3.40.50.300">
    <property type="entry name" value="P-loop containing nucleotide triphosphate hydrolases"/>
    <property type="match status" value="1"/>
</dbReference>
<comment type="similarity">
    <text evidence="2">Belongs to the TRAFAC class TrmE-Era-EngA-EngB-Septin-like GTPase superfamily. EngB GTPase family.</text>
</comment>
<dbReference type="GO" id="GO:0005525">
    <property type="term" value="F:GTP binding"/>
    <property type="evidence" value="ECO:0007669"/>
    <property type="project" value="UniProtKB-KW"/>
</dbReference>
<evidence type="ECO:0000256" key="7">
    <source>
        <dbReference type="ARBA" id="ARBA00023134"/>
    </source>
</evidence>
<evidence type="ECO:0000313" key="13">
    <source>
        <dbReference type="EMBL" id="CAE0458751.1"/>
    </source>
</evidence>
<evidence type="ECO:0000256" key="1">
    <source>
        <dbReference type="ARBA" id="ARBA00001946"/>
    </source>
</evidence>
<comment type="cofactor">
    <cofactor evidence="1">
        <name>Mg(2+)</name>
        <dbReference type="ChEBI" id="CHEBI:18420"/>
    </cofactor>
</comment>
<keyword evidence="8" id="KW-0717">Septation</keyword>
<keyword evidence="9" id="KW-0131">Cell cycle</keyword>
<keyword evidence="11" id="KW-0732">Signal</keyword>
<dbReference type="InterPro" id="IPR030393">
    <property type="entry name" value="G_ENGB_dom"/>
</dbReference>
<feature type="signal peptide" evidence="11">
    <location>
        <begin position="1"/>
        <end position="23"/>
    </location>
</feature>
<evidence type="ECO:0000256" key="10">
    <source>
        <dbReference type="SAM" id="MobiDB-lite"/>
    </source>
</evidence>
<dbReference type="GO" id="GO:0051301">
    <property type="term" value="P:cell division"/>
    <property type="evidence" value="ECO:0007669"/>
    <property type="project" value="UniProtKB-KW"/>
</dbReference>
<name>A0A7S3V5Y5_9STRA</name>
<dbReference type="NCBIfam" id="TIGR03598">
    <property type="entry name" value="GTPase_YsxC"/>
    <property type="match status" value="1"/>
</dbReference>
<evidence type="ECO:0000256" key="9">
    <source>
        <dbReference type="ARBA" id="ARBA00023306"/>
    </source>
</evidence>
<dbReference type="AlphaFoldDB" id="A0A7S3V5Y5"/>
<keyword evidence="7" id="KW-0342">GTP-binding</keyword>
<evidence type="ECO:0000256" key="2">
    <source>
        <dbReference type="ARBA" id="ARBA00009638"/>
    </source>
</evidence>
<organism evidence="13">
    <name type="scientific">Chaetoceros debilis</name>
    <dbReference type="NCBI Taxonomy" id="122233"/>
    <lineage>
        <taxon>Eukaryota</taxon>
        <taxon>Sar</taxon>
        <taxon>Stramenopiles</taxon>
        <taxon>Ochrophyta</taxon>
        <taxon>Bacillariophyta</taxon>
        <taxon>Coscinodiscophyceae</taxon>
        <taxon>Chaetocerotophycidae</taxon>
        <taxon>Chaetocerotales</taxon>
        <taxon>Chaetocerotaceae</taxon>
        <taxon>Chaetoceros</taxon>
    </lineage>
</organism>
<dbReference type="HAMAP" id="MF_00321">
    <property type="entry name" value="GTPase_EngB"/>
    <property type="match status" value="1"/>
</dbReference>
<reference evidence="13" key="1">
    <citation type="submission" date="2021-01" db="EMBL/GenBank/DDBJ databases">
        <authorList>
            <person name="Corre E."/>
            <person name="Pelletier E."/>
            <person name="Niang G."/>
            <person name="Scheremetjew M."/>
            <person name="Finn R."/>
            <person name="Kale V."/>
            <person name="Holt S."/>
            <person name="Cochrane G."/>
            <person name="Meng A."/>
            <person name="Brown T."/>
            <person name="Cohen L."/>
        </authorList>
    </citation>
    <scope>NUCLEOTIDE SEQUENCE</scope>
    <source>
        <strain evidence="13">MM31A-1</strain>
    </source>
</reference>
<feature type="compositionally biased region" description="Low complexity" evidence="10">
    <location>
        <begin position="46"/>
        <end position="64"/>
    </location>
</feature>
<proteinExistence type="inferred from homology"/>